<evidence type="ECO:0000256" key="5">
    <source>
        <dbReference type="PIRSR" id="PIRSR000097-3"/>
    </source>
</evidence>
<dbReference type="InterPro" id="IPR018170">
    <property type="entry name" value="Aldo/ket_reductase_CS"/>
</dbReference>
<dbReference type="AlphaFoldDB" id="A0A194XKQ1"/>
<dbReference type="InterPro" id="IPR020471">
    <property type="entry name" value="AKR"/>
</dbReference>
<dbReference type="STRING" id="149040.A0A194XKQ1"/>
<organism evidence="8 9">
    <name type="scientific">Mollisia scopiformis</name>
    <name type="common">Conifer needle endophyte fungus</name>
    <name type="synonym">Phialocephala scopiformis</name>
    <dbReference type="NCBI Taxonomy" id="149040"/>
    <lineage>
        <taxon>Eukaryota</taxon>
        <taxon>Fungi</taxon>
        <taxon>Dikarya</taxon>
        <taxon>Ascomycota</taxon>
        <taxon>Pezizomycotina</taxon>
        <taxon>Leotiomycetes</taxon>
        <taxon>Helotiales</taxon>
        <taxon>Mollisiaceae</taxon>
        <taxon>Mollisia</taxon>
    </lineage>
</organism>
<evidence type="ECO:0000256" key="3">
    <source>
        <dbReference type="PIRSR" id="PIRSR000097-1"/>
    </source>
</evidence>
<proteinExistence type="inferred from homology"/>
<feature type="site" description="Lowers pKa of active site Tyr" evidence="5">
    <location>
        <position position="109"/>
    </location>
</feature>
<keyword evidence="2" id="KW-0560">Oxidoreductase</keyword>
<dbReference type="Proteomes" id="UP000070700">
    <property type="component" value="Unassembled WGS sequence"/>
</dbReference>
<feature type="compositionally biased region" description="Low complexity" evidence="6">
    <location>
        <begin position="1"/>
        <end position="17"/>
    </location>
</feature>
<dbReference type="CDD" id="cd19071">
    <property type="entry name" value="AKR_AKR1-5-like"/>
    <property type="match status" value="1"/>
</dbReference>
<evidence type="ECO:0000259" key="7">
    <source>
        <dbReference type="Pfam" id="PF00248"/>
    </source>
</evidence>
<dbReference type="PRINTS" id="PR00069">
    <property type="entry name" value="ALDKETRDTASE"/>
</dbReference>
<name>A0A194XKQ1_MOLSC</name>
<dbReference type="PANTHER" id="PTHR11732">
    <property type="entry name" value="ALDO/KETO REDUCTASE"/>
    <property type="match status" value="1"/>
</dbReference>
<dbReference type="Pfam" id="PF00248">
    <property type="entry name" value="Aldo_ket_red"/>
    <property type="match status" value="1"/>
</dbReference>
<accession>A0A194XKQ1</accession>
<protein>
    <submittedName>
        <fullName evidence="8">Aldehyde reductase-like protein</fullName>
    </submittedName>
</protein>
<feature type="binding site" evidence="4">
    <location>
        <position position="142"/>
    </location>
    <ligand>
        <name>substrate</name>
    </ligand>
</feature>
<dbReference type="InterPro" id="IPR023210">
    <property type="entry name" value="NADP_OxRdtase_dom"/>
</dbReference>
<dbReference type="FunFam" id="3.20.20.100:FF:000007">
    <property type="entry name" value="NAD(P)H-dependent D-xylose reductase xyl1"/>
    <property type="match status" value="1"/>
</dbReference>
<dbReference type="SUPFAM" id="SSF51430">
    <property type="entry name" value="NAD(P)-linked oxidoreductase"/>
    <property type="match status" value="1"/>
</dbReference>
<dbReference type="InterPro" id="IPR036812">
    <property type="entry name" value="NAD(P)_OxRdtase_dom_sf"/>
</dbReference>
<evidence type="ECO:0000256" key="4">
    <source>
        <dbReference type="PIRSR" id="PIRSR000097-2"/>
    </source>
</evidence>
<dbReference type="PROSITE" id="PS00062">
    <property type="entry name" value="ALDOKETO_REDUCTASE_2"/>
    <property type="match status" value="1"/>
</dbReference>
<reference evidence="8 9" key="1">
    <citation type="submission" date="2015-10" db="EMBL/GenBank/DDBJ databases">
        <title>Full genome of DAOMC 229536 Phialocephala scopiformis, a fungal endophyte of spruce producing the potent anti-insectan compound rugulosin.</title>
        <authorList>
            <consortium name="DOE Joint Genome Institute"/>
            <person name="Walker A.K."/>
            <person name="Frasz S.L."/>
            <person name="Seifert K.A."/>
            <person name="Miller J.D."/>
            <person name="Mondo S.J."/>
            <person name="Labutti K."/>
            <person name="Lipzen A."/>
            <person name="Dockter R."/>
            <person name="Kennedy M."/>
            <person name="Grigoriev I.V."/>
            <person name="Spatafora J.W."/>
        </authorList>
    </citation>
    <scope>NUCLEOTIDE SEQUENCE [LARGE SCALE GENOMIC DNA]</scope>
    <source>
        <strain evidence="8 9">CBS 120377</strain>
    </source>
</reference>
<dbReference type="GeneID" id="28831604"/>
<feature type="domain" description="NADP-dependent oxidoreductase" evidence="7">
    <location>
        <begin position="52"/>
        <end position="322"/>
    </location>
</feature>
<sequence>MFSRTARLSTTATSRLSQVSSHTQNSSIQKVQRRMASMTTAKLNTGASIPSLGFGTWQDKDDQELAVTEALKAGFKHIDTAAIYGTEPMVGAAINKSGIPRSSLFITTKLWNNDHSPERVESALDASLKALGLDYVDLFLMHWPGAFKPGDDKFPKDKDGKTEAANISYIDTWKAMEKLVKSGKTKAIGVSNFSKAEMEHLVKEASIQPAAHQFECHPWLQQKDFCEWHKTKGIHVQQYSPFGNQNEIYDSGKNMGKLMDDPVLVEVGKKHNKTGAQVALAWGVTLGHSVLPKSKTPSRIKSNLEGDFKLDVEDMKKIAGIDKKLRFNDPSGSFGYQFYTDLDGKKD</sequence>
<evidence type="ECO:0000256" key="6">
    <source>
        <dbReference type="SAM" id="MobiDB-lite"/>
    </source>
</evidence>
<evidence type="ECO:0000256" key="1">
    <source>
        <dbReference type="ARBA" id="ARBA00007905"/>
    </source>
</evidence>
<evidence type="ECO:0000313" key="9">
    <source>
        <dbReference type="Proteomes" id="UP000070700"/>
    </source>
</evidence>
<feature type="region of interest" description="Disordered" evidence="6">
    <location>
        <begin position="1"/>
        <end position="29"/>
    </location>
</feature>
<dbReference type="KEGG" id="psco:LY89DRAFT_771237"/>
<feature type="active site" description="Proton donor" evidence="3">
    <location>
        <position position="84"/>
    </location>
</feature>
<dbReference type="PIRSF" id="PIRSF000097">
    <property type="entry name" value="AKR"/>
    <property type="match status" value="1"/>
</dbReference>
<dbReference type="InParanoid" id="A0A194XKQ1"/>
<feature type="compositionally biased region" description="Polar residues" evidence="6">
    <location>
        <begin position="18"/>
        <end position="29"/>
    </location>
</feature>
<dbReference type="OrthoDB" id="416253at2759"/>
<dbReference type="Gene3D" id="3.20.20.100">
    <property type="entry name" value="NADP-dependent oxidoreductase domain"/>
    <property type="match status" value="1"/>
</dbReference>
<evidence type="ECO:0000256" key="2">
    <source>
        <dbReference type="ARBA" id="ARBA00023002"/>
    </source>
</evidence>
<dbReference type="RefSeq" id="XP_018074722.1">
    <property type="nucleotide sequence ID" value="XM_018221878.1"/>
</dbReference>
<keyword evidence="9" id="KW-1185">Reference proteome</keyword>
<gene>
    <name evidence="8" type="ORF">LY89DRAFT_771237</name>
</gene>
<dbReference type="EMBL" id="KQ947409">
    <property type="protein sequence ID" value="KUJ20367.1"/>
    <property type="molecule type" value="Genomic_DNA"/>
</dbReference>
<comment type="similarity">
    <text evidence="1">Belongs to the aldo/keto reductase family.</text>
</comment>
<evidence type="ECO:0000313" key="8">
    <source>
        <dbReference type="EMBL" id="KUJ20367.1"/>
    </source>
</evidence>
<dbReference type="GO" id="GO:0016491">
    <property type="term" value="F:oxidoreductase activity"/>
    <property type="evidence" value="ECO:0007669"/>
    <property type="project" value="UniProtKB-KW"/>
</dbReference>